<keyword evidence="3" id="KW-1185">Reference proteome</keyword>
<name>A0A6M8HNF2_9PROT</name>
<dbReference type="KEGG" id="lck:HN018_07015"/>
<evidence type="ECO:0000313" key="3">
    <source>
        <dbReference type="Proteomes" id="UP000500767"/>
    </source>
</evidence>
<proteinExistence type="predicted"/>
<keyword evidence="1" id="KW-0812">Transmembrane</keyword>
<dbReference type="RefSeq" id="WP_171834812.1">
    <property type="nucleotide sequence ID" value="NZ_CP053708.1"/>
</dbReference>
<sequence length="165" mass="15979">MTNPYVDRAEKWALQTSTIIGTATIIAAGIGGGVDASTGMPWLSALVGLVAGGVTAIVLPGHDPAPVVAGAEALVTAIESHQDDLEKATSSAQAVAATVSAAVPRIATEAAKITAQVQQLAPVAQAIAAASGKTGVAAIVGDAGVVLGDFEAGLATVKATSASQA</sequence>
<keyword evidence="1" id="KW-1133">Transmembrane helix</keyword>
<keyword evidence="1" id="KW-0472">Membrane</keyword>
<reference evidence="2 3" key="1">
    <citation type="journal article" date="2014" name="World J. Microbiol. Biotechnol.">
        <title>Biodiversity and physiological characteristics of Antarctic and Arctic lichens-associated bacteria.</title>
        <authorList>
            <person name="Lee Y.M."/>
            <person name="Kim E.H."/>
            <person name="Lee H.K."/>
            <person name="Hong S.G."/>
        </authorList>
    </citation>
    <scope>NUCLEOTIDE SEQUENCE [LARGE SCALE GENOMIC DNA]</scope>
    <source>
        <strain evidence="2 3">PAMC 26569</strain>
    </source>
</reference>
<dbReference type="EMBL" id="CP053708">
    <property type="protein sequence ID" value="QKE89825.1"/>
    <property type="molecule type" value="Genomic_DNA"/>
</dbReference>
<dbReference type="AlphaFoldDB" id="A0A6M8HNF2"/>
<organism evidence="2 3">
    <name type="scientific">Lichenicola cladoniae</name>
    <dbReference type="NCBI Taxonomy" id="1484109"/>
    <lineage>
        <taxon>Bacteria</taxon>
        <taxon>Pseudomonadati</taxon>
        <taxon>Pseudomonadota</taxon>
        <taxon>Alphaproteobacteria</taxon>
        <taxon>Acetobacterales</taxon>
        <taxon>Acetobacteraceae</taxon>
        <taxon>Lichenicola</taxon>
    </lineage>
</organism>
<accession>A0A6M8HNF2</accession>
<protein>
    <submittedName>
        <fullName evidence="2">Uncharacterized protein</fullName>
    </submittedName>
</protein>
<dbReference type="Proteomes" id="UP000500767">
    <property type="component" value="Chromosome"/>
</dbReference>
<feature type="transmembrane region" description="Helical" evidence="1">
    <location>
        <begin position="40"/>
        <end position="59"/>
    </location>
</feature>
<gene>
    <name evidence="2" type="ORF">HN018_07015</name>
</gene>
<evidence type="ECO:0000256" key="1">
    <source>
        <dbReference type="SAM" id="Phobius"/>
    </source>
</evidence>
<feature type="transmembrane region" description="Helical" evidence="1">
    <location>
        <begin position="12"/>
        <end position="34"/>
    </location>
</feature>
<evidence type="ECO:0000313" key="2">
    <source>
        <dbReference type="EMBL" id="QKE89825.1"/>
    </source>
</evidence>